<dbReference type="Pfam" id="PF12698">
    <property type="entry name" value="ABC2_membrane_3"/>
    <property type="match status" value="1"/>
</dbReference>
<evidence type="ECO:0000256" key="4">
    <source>
        <dbReference type="ARBA" id="ARBA00023136"/>
    </source>
</evidence>
<sequence length="382" mass="43791">MILLTLIKKEIIQFFRNKTDVIVMLIFPVILIFVMGKSLNGLMSMDKNIFCGKTIYYNIEQGGGENNNVQVFYNFITEFQKNSDIKFVQSKDTKKAKLLVNKDEAICFINIRGDDIDYFRNENEESTESKVFRNLYEQYMKKYTFLRSISKTNPTDVQKILSAKNNTKIKYEGISYDEVNSFTYYTFVELTLIILYIATITSISMYKERFLHTMTRLKVSNIKKINIIISKIALGVVIGFMQILIIYICSTKLFDVDWGENLIYILMVLLSFIIFSSVLGIFMSMVFSDQKTAYTFSNMLIIVMGFLGGSYVPLCLVKSARVTSFICQLIPNYWVNVALLGLNYNIQTPYYITAISISLGGSILMIVLGNIISKLKEGGSFD</sequence>
<keyword evidence="8" id="KW-1185">Reference proteome</keyword>
<protein>
    <submittedName>
        <fullName evidence="7">ABC transporter permease</fullName>
    </submittedName>
</protein>
<feature type="transmembrane region" description="Helical" evidence="5">
    <location>
        <begin position="294"/>
        <end position="314"/>
    </location>
</feature>
<proteinExistence type="predicted"/>
<feature type="transmembrane region" description="Helical" evidence="5">
    <location>
        <begin position="227"/>
        <end position="250"/>
    </location>
</feature>
<accession>A0ABS6DXD2</accession>
<keyword evidence="2 5" id="KW-0812">Transmembrane</keyword>
<dbReference type="RefSeq" id="WP_216569032.1">
    <property type="nucleotide sequence ID" value="NZ_JAHLOQ010000011.1"/>
</dbReference>
<dbReference type="Proteomes" id="UP001196301">
    <property type="component" value="Unassembled WGS sequence"/>
</dbReference>
<feature type="transmembrane region" description="Helical" evidence="5">
    <location>
        <begin position="21"/>
        <end position="39"/>
    </location>
</feature>
<gene>
    <name evidence="7" type="ORF">KQI20_05545</name>
</gene>
<keyword evidence="4 5" id="KW-0472">Membrane</keyword>
<name>A0ABS6DXD2_9FIRM</name>
<dbReference type="PANTHER" id="PTHR43027">
    <property type="entry name" value="DOXORUBICIN RESISTANCE ABC TRANSPORTER PERMEASE PROTEIN DRRC-RELATED"/>
    <property type="match status" value="1"/>
</dbReference>
<organism evidence="7 8">
    <name type="scientific">Intestinibacter bartlettii</name>
    <dbReference type="NCBI Taxonomy" id="261299"/>
    <lineage>
        <taxon>Bacteria</taxon>
        <taxon>Bacillati</taxon>
        <taxon>Bacillota</taxon>
        <taxon>Clostridia</taxon>
        <taxon>Peptostreptococcales</taxon>
        <taxon>Peptostreptococcaceae</taxon>
        <taxon>Intestinibacter</taxon>
    </lineage>
</organism>
<dbReference type="PANTHER" id="PTHR43027:SF1">
    <property type="entry name" value="DOXORUBICIN RESISTANCE ABC TRANSPORTER PERMEASE PROTEIN DRRC-RELATED"/>
    <property type="match status" value="1"/>
</dbReference>
<comment type="caution">
    <text evidence="7">The sequence shown here is derived from an EMBL/GenBank/DDBJ whole genome shotgun (WGS) entry which is preliminary data.</text>
</comment>
<evidence type="ECO:0000256" key="3">
    <source>
        <dbReference type="ARBA" id="ARBA00022989"/>
    </source>
</evidence>
<keyword evidence="3 5" id="KW-1133">Transmembrane helix</keyword>
<feature type="transmembrane region" description="Helical" evidence="5">
    <location>
        <begin position="262"/>
        <end position="282"/>
    </location>
</feature>
<evidence type="ECO:0000259" key="6">
    <source>
        <dbReference type="Pfam" id="PF12698"/>
    </source>
</evidence>
<feature type="transmembrane region" description="Helical" evidence="5">
    <location>
        <begin position="350"/>
        <end position="372"/>
    </location>
</feature>
<feature type="domain" description="ABC-2 type transporter transmembrane" evidence="6">
    <location>
        <begin position="21"/>
        <end position="368"/>
    </location>
</feature>
<evidence type="ECO:0000256" key="1">
    <source>
        <dbReference type="ARBA" id="ARBA00004141"/>
    </source>
</evidence>
<dbReference type="InterPro" id="IPR052902">
    <property type="entry name" value="ABC-2_transporter"/>
</dbReference>
<comment type="subcellular location">
    <subcellularLocation>
        <location evidence="1">Membrane</location>
        <topology evidence="1">Multi-pass membrane protein</topology>
    </subcellularLocation>
</comment>
<evidence type="ECO:0000313" key="7">
    <source>
        <dbReference type="EMBL" id="MBU5335897.1"/>
    </source>
</evidence>
<evidence type="ECO:0000256" key="2">
    <source>
        <dbReference type="ARBA" id="ARBA00022692"/>
    </source>
</evidence>
<dbReference type="EMBL" id="JAHLOQ010000011">
    <property type="protein sequence ID" value="MBU5335897.1"/>
    <property type="molecule type" value="Genomic_DNA"/>
</dbReference>
<evidence type="ECO:0000313" key="8">
    <source>
        <dbReference type="Proteomes" id="UP001196301"/>
    </source>
</evidence>
<evidence type="ECO:0000256" key="5">
    <source>
        <dbReference type="SAM" id="Phobius"/>
    </source>
</evidence>
<feature type="transmembrane region" description="Helical" evidence="5">
    <location>
        <begin position="182"/>
        <end position="206"/>
    </location>
</feature>
<reference evidence="7 8" key="1">
    <citation type="submission" date="2021-06" db="EMBL/GenBank/DDBJ databases">
        <authorList>
            <person name="Sun Q."/>
            <person name="Li D."/>
        </authorList>
    </citation>
    <scope>NUCLEOTIDE SEQUENCE [LARGE SCALE GENOMIC DNA]</scope>
    <source>
        <strain evidence="7 8">N19</strain>
    </source>
</reference>
<dbReference type="InterPro" id="IPR013525">
    <property type="entry name" value="ABC2_TM"/>
</dbReference>